<dbReference type="Pfam" id="PF07228">
    <property type="entry name" value="SpoIIE"/>
    <property type="match status" value="1"/>
</dbReference>
<sequence>MTDTLSNPPVHALRPMPGETLCGDQIHCWHREQALWMALADGLGHGPEAHDAASRAMDHLPTLSALPLTECISRCDTLLRGTRGVALAVACIDPAGQLTHVAVGNVRSLLLHQGRLTRLGGARGIVGAGFHHLHVERHHLQPGDWLVMFSDGIREDVPIAAALEAALPTPHTALTLLQRWARDNDDAAILLYCHG</sequence>
<dbReference type="EMBL" id="FOFO01000006">
    <property type="protein sequence ID" value="SEP79207.1"/>
    <property type="molecule type" value="Genomic_DNA"/>
</dbReference>
<dbReference type="InterPro" id="IPR001932">
    <property type="entry name" value="PPM-type_phosphatase-like_dom"/>
</dbReference>
<dbReference type="PANTHER" id="PTHR35801">
    <property type="entry name" value="PHOSPHOSERINE PHOSPHATASE RSBX"/>
    <property type="match status" value="1"/>
</dbReference>
<dbReference type="InterPro" id="IPR036457">
    <property type="entry name" value="PPM-type-like_dom_sf"/>
</dbReference>
<evidence type="ECO:0000313" key="2">
    <source>
        <dbReference type="EMBL" id="SEP79207.1"/>
    </source>
</evidence>
<dbReference type="RefSeq" id="WP_090204389.1">
    <property type="nucleotide sequence ID" value="NZ_FOFO01000006.1"/>
</dbReference>
<evidence type="ECO:0000313" key="3">
    <source>
        <dbReference type="Proteomes" id="UP000199496"/>
    </source>
</evidence>
<dbReference type="Gene3D" id="3.60.40.10">
    <property type="entry name" value="PPM-type phosphatase domain"/>
    <property type="match status" value="1"/>
</dbReference>
<dbReference type="Proteomes" id="UP000199496">
    <property type="component" value="Unassembled WGS sequence"/>
</dbReference>
<name>A0A1H9ARW9_9GAMM</name>
<dbReference type="PANTHER" id="PTHR35801:SF1">
    <property type="entry name" value="PHOSPHOSERINE PHOSPHATASE RSBX"/>
    <property type="match status" value="1"/>
</dbReference>
<evidence type="ECO:0000259" key="1">
    <source>
        <dbReference type="SMART" id="SM00331"/>
    </source>
</evidence>
<dbReference type="InterPro" id="IPR039248">
    <property type="entry name" value="Ptase_RsbX"/>
</dbReference>
<dbReference type="AlphaFoldDB" id="A0A1H9ARW9"/>
<dbReference type="SUPFAM" id="SSF81606">
    <property type="entry name" value="PP2C-like"/>
    <property type="match status" value="1"/>
</dbReference>
<feature type="domain" description="PPM-type phosphatase" evidence="1">
    <location>
        <begin position="6"/>
        <end position="193"/>
    </location>
</feature>
<proteinExistence type="predicted"/>
<accession>A0A1H9ARW9</accession>
<organism evidence="2 3">
    <name type="scientific">Ectothiorhodospira magna</name>
    <dbReference type="NCBI Taxonomy" id="867345"/>
    <lineage>
        <taxon>Bacteria</taxon>
        <taxon>Pseudomonadati</taxon>
        <taxon>Pseudomonadota</taxon>
        <taxon>Gammaproteobacteria</taxon>
        <taxon>Chromatiales</taxon>
        <taxon>Ectothiorhodospiraceae</taxon>
        <taxon>Ectothiorhodospira</taxon>
    </lineage>
</organism>
<reference evidence="2 3" key="1">
    <citation type="submission" date="2016-10" db="EMBL/GenBank/DDBJ databases">
        <authorList>
            <person name="de Groot N.N."/>
        </authorList>
    </citation>
    <scope>NUCLEOTIDE SEQUENCE [LARGE SCALE GENOMIC DNA]</scope>
    <source>
        <strain evidence="2 3">B7-7</strain>
    </source>
</reference>
<dbReference type="SMART" id="SM00331">
    <property type="entry name" value="PP2C_SIG"/>
    <property type="match status" value="1"/>
</dbReference>
<gene>
    <name evidence="2" type="ORF">SAMN05421693_10642</name>
</gene>
<protein>
    <submittedName>
        <fullName evidence="2">Stage II sporulation protein E (SpoIIE)</fullName>
    </submittedName>
</protein>
<keyword evidence="3" id="KW-1185">Reference proteome</keyword>
<dbReference type="STRING" id="867345.SAMN05421693_10642"/>
<dbReference type="OrthoDB" id="479131at2"/>